<keyword evidence="2" id="KW-0456">Lyase</keyword>
<dbReference type="eggNOG" id="ENOG502SQ3X">
    <property type="taxonomic scope" value="Eukaryota"/>
</dbReference>
<evidence type="ECO:0000313" key="3">
    <source>
        <dbReference type="EMBL" id="CCX30236.1"/>
    </source>
</evidence>
<protein>
    <submittedName>
        <fullName evidence="3">Similar to Trichodiene synthase acc. no. Q6A1B7</fullName>
    </submittedName>
</protein>
<dbReference type="SUPFAM" id="SSF48576">
    <property type="entry name" value="Terpenoid synthases"/>
    <property type="match status" value="1"/>
</dbReference>
<comment type="similarity">
    <text evidence="1">Belongs to the trichodiene synthase family.</text>
</comment>
<dbReference type="OrthoDB" id="2998174at2759"/>
<accession>U4LSF9</accession>
<reference evidence="3 4" key="1">
    <citation type="journal article" date="2013" name="PLoS Genet.">
        <title>The genome and development-dependent transcriptomes of Pyronema confluens: a window into fungal evolution.</title>
        <authorList>
            <person name="Traeger S."/>
            <person name="Altegoer F."/>
            <person name="Freitag M."/>
            <person name="Gabaldon T."/>
            <person name="Kempken F."/>
            <person name="Kumar A."/>
            <person name="Marcet-Houben M."/>
            <person name="Poggeler S."/>
            <person name="Stajich J.E."/>
            <person name="Nowrousian M."/>
        </authorList>
    </citation>
    <scope>NUCLEOTIDE SEQUENCE [LARGE SCALE GENOMIC DNA]</scope>
    <source>
        <strain evidence="4">CBS 100304</strain>
        <tissue evidence="3">Vegetative mycelium</tissue>
    </source>
</reference>
<evidence type="ECO:0000313" key="4">
    <source>
        <dbReference type="Proteomes" id="UP000018144"/>
    </source>
</evidence>
<evidence type="ECO:0000256" key="1">
    <source>
        <dbReference type="ARBA" id="ARBA00007946"/>
    </source>
</evidence>
<dbReference type="OMA" id="SYYKEFC"/>
<sequence>MNPLPSAFSQVASGFTRADKIFRNLYPSLFASFAPTSMSPPPSPPPERAEITAPKTEIIPSPNRPLGVDIDGNLLRQFLASMDFDLTAPAIPRNRELESALLDVFTAENLPEKYIRHIEKMLLYTTAATEMSYFIHSFEFKVFIGTYITLLLFIDDLCERDPDSMVPYLRTFVAKLGSNSDISDQHPSLRHFQRLVTDDAPKFFGPIGCGMVMKSSIDYYLGCLLEAQFPDGVKCSSSCTRFPRFLRLKSGNSETFAHMIFPATEFPEDKYLEIYLPAIPDIIELTDMINDILSFYKESVIGTEKNTFFMVLAKANNVHPVDVLIQTGTRQGQLARDVRQTLSKCPELLKAFNTYLNGYTMYHCTQKRYKLWELGMEMICPGEEGQNRG</sequence>
<dbReference type="AlphaFoldDB" id="U4LSF9"/>
<dbReference type="Gene3D" id="1.10.600.10">
    <property type="entry name" value="Farnesyl Diphosphate Synthase"/>
    <property type="match status" value="1"/>
</dbReference>
<dbReference type="GO" id="GO:0016838">
    <property type="term" value="F:carbon-oxygen lyase activity, acting on phosphates"/>
    <property type="evidence" value="ECO:0007669"/>
    <property type="project" value="InterPro"/>
</dbReference>
<gene>
    <name evidence="3" type="ORF">PCON_08362</name>
</gene>
<proteinExistence type="inferred from homology"/>
<dbReference type="Pfam" id="PF06330">
    <property type="entry name" value="TRI5"/>
    <property type="match status" value="1"/>
</dbReference>
<keyword evidence="4" id="KW-1185">Reference proteome</keyword>
<dbReference type="InterPro" id="IPR008949">
    <property type="entry name" value="Isoprenoid_synthase_dom_sf"/>
</dbReference>
<dbReference type="Proteomes" id="UP000018144">
    <property type="component" value="Unassembled WGS sequence"/>
</dbReference>
<dbReference type="InterPro" id="IPR024652">
    <property type="entry name" value="Trichodiene_synth"/>
</dbReference>
<evidence type="ECO:0000256" key="2">
    <source>
        <dbReference type="ARBA" id="ARBA00023239"/>
    </source>
</evidence>
<organism evidence="3 4">
    <name type="scientific">Pyronema omphalodes (strain CBS 100304)</name>
    <name type="common">Pyronema confluens</name>
    <dbReference type="NCBI Taxonomy" id="1076935"/>
    <lineage>
        <taxon>Eukaryota</taxon>
        <taxon>Fungi</taxon>
        <taxon>Dikarya</taxon>
        <taxon>Ascomycota</taxon>
        <taxon>Pezizomycotina</taxon>
        <taxon>Pezizomycetes</taxon>
        <taxon>Pezizales</taxon>
        <taxon>Pyronemataceae</taxon>
        <taxon>Pyronema</taxon>
    </lineage>
</organism>
<dbReference type="EMBL" id="HF935431">
    <property type="protein sequence ID" value="CCX30236.1"/>
    <property type="molecule type" value="Genomic_DNA"/>
</dbReference>
<name>U4LSF9_PYROM</name>